<dbReference type="Proteomes" id="UP001307889">
    <property type="component" value="Chromosome 5"/>
</dbReference>
<protein>
    <submittedName>
        <fullName evidence="2">Uncharacterized protein</fullName>
    </submittedName>
</protein>
<evidence type="ECO:0000313" key="2">
    <source>
        <dbReference type="EMBL" id="BES88282.1"/>
    </source>
</evidence>
<feature type="region of interest" description="Disordered" evidence="1">
    <location>
        <begin position="1"/>
        <end position="61"/>
    </location>
</feature>
<sequence length="72" mass="7920">MAGIGRTDSKRSETGEHRGQDIRDASAARGCTRHYQRRHANLRPPFFHADSPTTNAALSPRHRLKLGGAVSL</sequence>
<evidence type="ECO:0000256" key="1">
    <source>
        <dbReference type="SAM" id="MobiDB-lite"/>
    </source>
</evidence>
<dbReference type="Proteomes" id="UP001307889">
    <property type="component" value="Chromosome 1"/>
</dbReference>
<proteinExistence type="predicted"/>
<accession>A0ABN7ADF2</accession>
<keyword evidence="4" id="KW-1185">Reference proteome</keyword>
<reference evidence="2" key="2">
    <citation type="submission" date="2023-09" db="EMBL/GenBank/DDBJ databases">
        <authorList>
            <consortium name="Insect Design Technology Group"/>
            <person name="Shibata T."/>
            <person name="Kobayashi T."/>
            <person name="Uehara T."/>
        </authorList>
    </citation>
    <scope>NUCLEOTIDE SEQUENCE</scope>
    <source>
        <strain evidence="2">Japan</strain>
    </source>
</reference>
<name>A0ABN7ADF2_9HEMI</name>
<evidence type="ECO:0000313" key="3">
    <source>
        <dbReference type="EMBL" id="BES94315.1"/>
    </source>
</evidence>
<gene>
    <name evidence="2" type="ORF">NTJ_01088</name>
    <name evidence="3" type="ORF">NTJ_07124</name>
</gene>
<reference evidence="2 4" key="1">
    <citation type="submission" date="2023-09" db="EMBL/GenBank/DDBJ databases">
        <title>Nesidiocoris tenuis whole genome shotgun sequence.</title>
        <authorList>
            <person name="Shibata T."/>
            <person name="Shimoda M."/>
            <person name="Kobayashi T."/>
            <person name="Uehara T."/>
        </authorList>
    </citation>
    <scope>NUCLEOTIDE SEQUENCE [LARGE SCALE GENOMIC DNA]</scope>
    <source>
        <strain evidence="2 4">Japan</strain>
    </source>
</reference>
<feature type="compositionally biased region" description="Basic and acidic residues" evidence="1">
    <location>
        <begin position="7"/>
        <end position="26"/>
    </location>
</feature>
<organism evidence="2 4">
    <name type="scientific">Nesidiocoris tenuis</name>
    <dbReference type="NCBI Taxonomy" id="355587"/>
    <lineage>
        <taxon>Eukaryota</taxon>
        <taxon>Metazoa</taxon>
        <taxon>Ecdysozoa</taxon>
        <taxon>Arthropoda</taxon>
        <taxon>Hexapoda</taxon>
        <taxon>Insecta</taxon>
        <taxon>Pterygota</taxon>
        <taxon>Neoptera</taxon>
        <taxon>Paraneoptera</taxon>
        <taxon>Hemiptera</taxon>
        <taxon>Heteroptera</taxon>
        <taxon>Panheteroptera</taxon>
        <taxon>Cimicomorpha</taxon>
        <taxon>Miridae</taxon>
        <taxon>Dicyphina</taxon>
        <taxon>Nesidiocoris</taxon>
    </lineage>
</organism>
<evidence type="ECO:0000313" key="4">
    <source>
        <dbReference type="Proteomes" id="UP001307889"/>
    </source>
</evidence>
<dbReference type="EMBL" id="AP028909">
    <property type="protein sequence ID" value="BES88282.1"/>
    <property type="molecule type" value="Genomic_DNA"/>
</dbReference>
<dbReference type="EMBL" id="AP028913">
    <property type="protein sequence ID" value="BES94315.1"/>
    <property type="molecule type" value="Genomic_DNA"/>
</dbReference>
<feature type="compositionally biased region" description="Basic residues" evidence="1">
    <location>
        <begin position="31"/>
        <end position="41"/>
    </location>
</feature>